<evidence type="ECO:0000256" key="1">
    <source>
        <dbReference type="SAM" id="Phobius"/>
    </source>
</evidence>
<organism evidence="2 3">
    <name type="scientific">Delitschia confertaspora ATCC 74209</name>
    <dbReference type="NCBI Taxonomy" id="1513339"/>
    <lineage>
        <taxon>Eukaryota</taxon>
        <taxon>Fungi</taxon>
        <taxon>Dikarya</taxon>
        <taxon>Ascomycota</taxon>
        <taxon>Pezizomycotina</taxon>
        <taxon>Dothideomycetes</taxon>
        <taxon>Pleosporomycetidae</taxon>
        <taxon>Pleosporales</taxon>
        <taxon>Delitschiaceae</taxon>
        <taxon>Delitschia</taxon>
    </lineage>
</organism>
<evidence type="ECO:0000313" key="3">
    <source>
        <dbReference type="Proteomes" id="UP000799536"/>
    </source>
</evidence>
<keyword evidence="1" id="KW-1133">Transmembrane helix</keyword>
<keyword evidence="1" id="KW-0812">Transmembrane</keyword>
<keyword evidence="1" id="KW-0472">Membrane</keyword>
<reference evidence="2" key="1">
    <citation type="journal article" date="2020" name="Stud. Mycol.">
        <title>101 Dothideomycetes genomes: a test case for predicting lifestyles and emergence of pathogens.</title>
        <authorList>
            <person name="Haridas S."/>
            <person name="Albert R."/>
            <person name="Binder M."/>
            <person name="Bloem J."/>
            <person name="Labutti K."/>
            <person name="Salamov A."/>
            <person name="Andreopoulos B."/>
            <person name="Baker S."/>
            <person name="Barry K."/>
            <person name="Bills G."/>
            <person name="Bluhm B."/>
            <person name="Cannon C."/>
            <person name="Castanera R."/>
            <person name="Culley D."/>
            <person name="Daum C."/>
            <person name="Ezra D."/>
            <person name="Gonzalez J."/>
            <person name="Henrissat B."/>
            <person name="Kuo A."/>
            <person name="Liang C."/>
            <person name="Lipzen A."/>
            <person name="Lutzoni F."/>
            <person name="Magnuson J."/>
            <person name="Mondo S."/>
            <person name="Nolan M."/>
            <person name="Ohm R."/>
            <person name="Pangilinan J."/>
            <person name="Park H.-J."/>
            <person name="Ramirez L."/>
            <person name="Alfaro M."/>
            <person name="Sun H."/>
            <person name="Tritt A."/>
            <person name="Yoshinaga Y."/>
            <person name="Zwiers L.-H."/>
            <person name="Turgeon B."/>
            <person name="Goodwin S."/>
            <person name="Spatafora J."/>
            <person name="Crous P."/>
            <person name="Grigoriev I."/>
        </authorList>
    </citation>
    <scope>NUCLEOTIDE SEQUENCE</scope>
    <source>
        <strain evidence="2">ATCC 74209</strain>
    </source>
</reference>
<protein>
    <submittedName>
        <fullName evidence="2">Uncharacterized protein</fullName>
    </submittedName>
</protein>
<sequence length="86" mass="9756">MRRRQTWRRRAQSTTPCSAVQHELCTEGRCRDTRSTYFYLTVLIPYACISGAITVPVSIAARLSLVLSRCKQRDSVYAIVVSKCTV</sequence>
<keyword evidence="3" id="KW-1185">Reference proteome</keyword>
<dbReference type="EMBL" id="ML994069">
    <property type="protein sequence ID" value="KAF2199557.1"/>
    <property type="molecule type" value="Genomic_DNA"/>
</dbReference>
<proteinExistence type="predicted"/>
<dbReference type="Proteomes" id="UP000799536">
    <property type="component" value="Unassembled WGS sequence"/>
</dbReference>
<accession>A0A9P4JMK6</accession>
<name>A0A9P4JMK6_9PLEO</name>
<feature type="transmembrane region" description="Helical" evidence="1">
    <location>
        <begin position="37"/>
        <end position="59"/>
    </location>
</feature>
<gene>
    <name evidence="2" type="ORF">GQ43DRAFT_112443</name>
</gene>
<comment type="caution">
    <text evidence="2">The sequence shown here is derived from an EMBL/GenBank/DDBJ whole genome shotgun (WGS) entry which is preliminary data.</text>
</comment>
<evidence type="ECO:0000313" key="2">
    <source>
        <dbReference type="EMBL" id="KAF2199557.1"/>
    </source>
</evidence>
<dbReference type="AlphaFoldDB" id="A0A9P4JMK6"/>